<accession>A0A2J6Q2D3</accession>
<keyword evidence="2" id="KW-1185">Reference proteome</keyword>
<dbReference type="Proteomes" id="UP000235672">
    <property type="component" value="Unassembled WGS sequence"/>
</dbReference>
<reference evidence="1 2" key="1">
    <citation type="submission" date="2016-05" db="EMBL/GenBank/DDBJ databases">
        <title>A degradative enzymes factory behind the ericoid mycorrhizal symbiosis.</title>
        <authorList>
            <consortium name="DOE Joint Genome Institute"/>
            <person name="Martino E."/>
            <person name="Morin E."/>
            <person name="Grelet G."/>
            <person name="Kuo A."/>
            <person name="Kohler A."/>
            <person name="Daghino S."/>
            <person name="Barry K."/>
            <person name="Choi C."/>
            <person name="Cichocki N."/>
            <person name="Clum A."/>
            <person name="Copeland A."/>
            <person name="Hainaut M."/>
            <person name="Haridas S."/>
            <person name="Labutti K."/>
            <person name="Lindquist E."/>
            <person name="Lipzen A."/>
            <person name="Khouja H.-R."/>
            <person name="Murat C."/>
            <person name="Ohm R."/>
            <person name="Olson A."/>
            <person name="Spatafora J."/>
            <person name="Veneault-Fourrey C."/>
            <person name="Henrissat B."/>
            <person name="Grigoriev I."/>
            <person name="Martin F."/>
            <person name="Perotto S."/>
        </authorList>
    </citation>
    <scope>NUCLEOTIDE SEQUENCE [LARGE SCALE GENOMIC DNA]</scope>
    <source>
        <strain evidence="1 2">UAMH 7357</strain>
    </source>
</reference>
<name>A0A2J6Q2D3_9HELO</name>
<organism evidence="1 2">
    <name type="scientific">Hyaloscypha hepaticicola</name>
    <dbReference type="NCBI Taxonomy" id="2082293"/>
    <lineage>
        <taxon>Eukaryota</taxon>
        <taxon>Fungi</taxon>
        <taxon>Dikarya</taxon>
        <taxon>Ascomycota</taxon>
        <taxon>Pezizomycotina</taxon>
        <taxon>Leotiomycetes</taxon>
        <taxon>Helotiales</taxon>
        <taxon>Hyaloscyphaceae</taxon>
        <taxon>Hyaloscypha</taxon>
    </lineage>
</organism>
<evidence type="ECO:0000313" key="1">
    <source>
        <dbReference type="EMBL" id="PMD20439.1"/>
    </source>
</evidence>
<proteinExistence type="predicted"/>
<dbReference type="AlphaFoldDB" id="A0A2J6Q2D3"/>
<dbReference type="EMBL" id="KZ613485">
    <property type="protein sequence ID" value="PMD20439.1"/>
    <property type="molecule type" value="Genomic_DNA"/>
</dbReference>
<gene>
    <name evidence="1" type="ORF">NA56DRAFT_723110</name>
</gene>
<sequence length="145" mass="16564">MACIASLPYRREGKKLFDLDTAIYLHTTALLEIKRDWPINLKRRRNLLQEVGSLLDDRWRSKEVRDGYAADEADLERAQIEATLPLLGDGTRPLAQCGPIGVCGSYKSRVTGEDRTFSGFRMVFRRTLREGEEWEESDAWSSSVP</sequence>
<protein>
    <submittedName>
        <fullName evidence="1">Uncharacterized protein</fullName>
    </submittedName>
</protein>
<evidence type="ECO:0000313" key="2">
    <source>
        <dbReference type="Proteomes" id="UP000235672"/>
    </source>
</evidence>